<feature type="region of interest" description="Disordered" evidence="9">
    <location>
        <begin position="370"/>
        <end position="416"/>
    </location>
</feature>
<evidence type="ECO:0000256" key="2">
    <source>
        <dbReference type="ARBA" id="ARBA00004574"/>
    </source>
</evidence>
<evidence type="ECO:0000256" key="1">
    <source>
        <dbReference type="ARBA" id="ARBA00004123"/>
    </source>
</evidence>
<feature type="compositionally biased region" description="Polar residues" evidence="9">
    <location>
        <begin position="389"/>
        <end position="403"/>
    </location>
</feature>
<evidence type="ECO:0000256" key="9">
    <source>
        <dbReference type="SAM" id="MobiDB-lite"/>
    </source>
</evidence>
<sequence length="584" mass="65432">MSLTSILEQHSNTTGSVLLTPRKRRAPTPQDLPVRTEPTNADIFKWVFTSGAVAPCFVRDVFQMRHHQDKVEDFFWLKRVPCRSVRLTGMVVGIQGLMLSQVDDGTSVIDCLHRCSAPRAQSPSKSSHTKSNRLTTEPLPKPVAYIGHTVRVVGRVAIHFETRQITVDSIDRCKSANDQHMHWKTVLDLHKTYYSLDEPFILPPNGTSSSLADTRESTSLISQTPQMSSHSSPSTSTAPSPTKSTASTHQSPRKLRHPSRLHSRDLTPITFRIYVKHFMDNCSPPVDDDSMNEFLLEGIPATPTKPRNRIMLDDDEERTPRPSRLPPAQLSHCSLASSNRATDRGDQQHGFPFSFLRRVPELSDMARRVVRAEDKRRDKEARKKEKEINSSTRIKSVSSGILPSTSRSRSGTGRDKPISAKMKELWVKTIRQLLLDGGIVIWTGSRYPTACAHRMSTPANVWRERSMSSLNLTASTSVMSDGSSLFSAAIIAPSSAEQDQAIAISDPESDEEAYVPLTPQFLAIEVERTIPKVRVSTKHNILSYLHRDGQWEHVGEWNVAEALQVLEDEGRAWVDRSGVWDLVL</sequence>
<protein>
    <recommendedName>
        <fullName evidence="3">CST complex subunit STN1</fullName>
    </recommendedName>
    <alternativeName>
        <fullName evidence="8">Suppressor of cdc thirteen homolog</fullName>
    </alternativeName>
</protein>
<dbReference type="Proteomes" id="UP001465976">
    <property type="component" value="Unassembled WGS sequence"/>
</dbReference>
<evidence type="ECO:0000256" key="7">
    <source>
        <dbReference type="ARBA" id="ARBA00023242"/>
    </source>
</evidence>
<accession>A0ABR3FRQ9</accession>
<feature type="compositionally biased region" description="Low complexity" evidence="9">
    <location>
        <begin position="222"/>
        <end position="249"/>
    </location>
</feature>
<proteinExistence type="predicted"/>
<comment type="subcellular location">
    <subcellularLocation>
        <location evidence="2">Chromosome</location>
        <location evidence="2">Telomere</location>
    </subcellularLocation>
    <subcellularLocation>
        <location evidence="1">Nucleus</location>
    </subcellularLocation>
</comment>
<feature type="region of interest" description="Disordered" evidence="9">
    <location>
        <begin position="206"/>
        <end position="262"/>
    </location>
</feature>
<evidence type="ECO:0000256" key="8">
    <source>
        <dbReference type="ARBA" id="ARBA00030039"/>
    </source>
</evidence>
<organism evidence="10 11">
    <name type="scientific">Marasmius crinis-equi</name>
    <dbReference type="NCBI Taxonomy" id="585013"/>
    <lineage>
        <taxon>Eukaryota</taxon>
        <taxon>Fungi</taxon>
        <taxon>Dikarya</taxon>
        <taxon>Basidiomycota</taxon>
        <taxon>Agaricomycotina</taxon>
        <taxon>Agaricomycetes</taxon>
        <taxon>Agaricomycetidae</taxon>
        <taxon>Agaricales</taxon>
        <taxon>Marasmiineae</taxon>
        <taxon>Marasmiaceae</taxon>
        <taxon>Marasmius</taxon>
    </lineage>
</organism>
<feature type="region of interest" description="Disordered" evidence="9">
    <location>
        <begin position="118"/>
        <end position="137"/>
    </location>
</feature>
<dbReference type="PANTHER" id="PTHR13989:SF33">
    <property type="entry name" value="CST COMPLEX SUBUNIT STN1"/>
    <property type="match status" value="1"/>
</dbReference>
<feature type="compositionally biased region" description="Polar residues" evidence="9">
    <location>
        <begin position="206"/>
        <end position="221"/>
    </location>
</feature>
<keyword evidence="6" id="KW-0238">DNA-binding</keyword>
<evidence type="ECO:0000313" key="11">
    <source>
        <dbReference type="Proteomes" id="UP001465976"/>
    </source>
</evidence>
<name>A0ABR3FRQ9_9AGAR</name>
<keyword evidence="5" id="KW-0779">Telomere</keyword>
<keyword evidence="4" id="KW-0158">Chromosome</keyword>
<dbReference type="PANTHER" id="PTHR13989">
    <property type="entry name" value="REPLICATION PROTEIN A-RELATED"/>
    <property type="match status" value="1"/>
</dbReference>
<evidence type="ECO:0000256" key="5">
    <source>
        <dbReference type="ARBA" id="ARBA00022895"/>
    </source>
</evidence>
<dbReference type="Gene3D" id="2.40.50.140">
    <property type="entry name" value="Nucleic acid-binding proteins"/>
    <property type="match status" value="1"/>
</dbReference>
<feature type="compositionally biased region" description="Basic and acidic residues" evidence="9">
    <location>
        <begin position="370"/>
        <end position="388"/>
    </location>
</feature>
<reference evidence="10 11" key="1">
    <citation type="submission" date="2024-02" db="EMBL/GenBank/DDBJ databases">
        <title>A draft genome for the cacao thread blight pathogen Marasmius crinis-equi.</title>
        <authorList>
            <person name="Cohen S.P."/>
            <person name="Baruah I.K."/>
            <person name="Amoako-Attah I."/>
            <person name="Bukari Y."/>
            <person name="Meinhardt L.W."/>
            <person name="Bailey B.A."/>
        </authorList>
    </citation>
    <scope>NUCLEOTIDE SEQUENCE [LARGE SCALE GENOMIC DNA]</scope>
    <source>
        <strain evidence="10 11">GH-76</strain>
    </source>
</reference>
<evidence type="ECO:0000256" key="4">
    <source>
        <dbReference type="ARBA" id="ARBA00022454"/>
    </source>
</evidence>
<evidence type="ECO:0000256" key="3">
    <source>
        <dbReference type="ARBA" id="ARBA00017411"/>
    </source>
</evidence>
<gene>
    <name evidence="10" type="ORF">V5O48_003846</name>
</gene>
<evidence type="ECO:0000313" key="10">
    <source>
        <dbReference type="EMBL" id="KAL0578141.1"/>
    </source>
</evidence>
<feature type="compositionally biased region" description="Basic residues" evidence="9">
    <location>
        <begin position="251"/>
        <end position="261"/>
    </location>
</feature>
<evidence type="ECO:0000256" key="6">
    <source>
        <dbReference type="ARBA" id="ARBA00023125"/>
    </source>
</evidence>
<dbReference type="InterPro" id="IPR040260">
    <property type="entry name" value="RFA2-like"/>
</dbReference>
<dbReference type="EMBL" id="JBAHYK010000117">
    <property type="protein sequence ID" value="KAL0578141.1"/>
    <property type="molecule type" value="Genomic_DNA"/>
</dbReference>
<dbReference type="InterPro" id="IPR012340">
    <property type="entry name" value="NA-bd_OB-fold"/>
</dbReference>
<comment type="caution">
    <text evidence="10">The sequence shown here is derived from an EMBL/GenBank/DDBJ whole genome shotgun (WGS) entry which is preliminary data.</text>
</comment>
<keyword evidence="7" id="KW-0539">Nucleus</keyword>
<keyword evidence="11" id="KW-1185">Reference proteome</keyword>